<dbReference type="EMBL" id="JACGWN010000013">
    <property type="protein sequence ID" value="KAL0411159.1"/>
    <property type="molecule type" value="Genomic_DNA"/>
</dbReference>
<comment type="caution">
    <text evidence="1">The sequence shown here is derived from an EMBL/GenBank/DDBJ whole genome shotgun (WGS) entry which is preliminary data.</text>
</comment>
<reference evidence="1" key="1">
    <citation type="submission" date="2020-06" db="EMBL/GenBank/DDBJ databases">
        <authorList>
            <person name="Li T."/>
            <person name="Hu X."/>
            <person name="Zhang T."/>
            <person name="Song X."/>
            <person name="Zhang H."/>
            <person name="Dai N."/>
            <person name="Sheng W."/>
            <person name="Hou X."/>
            <person name="Wei L."/>
        </authorList>
    </citation>
    <scope>NUCLEOTIDE SEQUENCE</scope>
    <source>
        <strain evidence="1">KEN1</strain>
        <tissue evidence="1">Leaf</tissue>
    </source>
</reference>
<dbReference type="AlphaFoldDB" id="A0AAW2U216"/>
<feature type="non-terminal residue" evidence="1">
    <location>
        <position position="1"/>
    </location>
</feature>
<gene>
    <name evidence="1" type="ORF">Slati_3705600</name>
</gene>
<organism evidence="1">
    <name type="scientific">Sesamum latifolium</name>
    <dbReference type="NCBI Taxonomy" id="2727402"/>
    <lineage>
        <taxon>Eukaryota</taxon>
        <taxon>Viridiplantae</taxon>
        <taxon>Streptophyta</taxon>
        <taxon>Embryophyta</taxon>
        <taxon>Tracheophyta</taxon>
        <taxon>Spermatophyta</taxon>
        <taxon>Magnoliopsida</taxon>
        <taxon>eudicotyledons</taxon>
        <taxon>Gunneridae</taxon>
        <taxon>Pentapetalae</taxon>
        <taxon>asterids</taxon>
        <taxon>lamiids</taxon>
        <taxon>Lamiales</taxon>
        <taxon>Pedaliaceae</taxon>
        <taxon>Sesamum</taxon>
    </lineage>
</organism>
<name>A0AAW2U216_9LAMI</name>
<accession>A0AAW2U216</accession>
<sequence>ELNLRQRKWIELLKDYDCTIDYYPGKANVVADTLSRKSSSTLASLGSYDLKLLLEMRSMNTKLEVDQMTGLSLSLQLKLDFVD</sequence>
<protein>
    <submittedName>
        <fullName evidence="1">Uncharacterized protein</fullName>
    </submittedName>
</protein>
<reference evidence="1" key="2">
    <citation type="journal article" date="2024" name="Plant">
        <title>Genomic evolution and insights into agronomic trait innovations of Sesamum species.</title>
        <authorList>
            <person name="Miao H."/>
            <person name="Wang L."/>
            <person name="Qu L."/>
            <person name="Liu H."/>
            <person name="Sun Y."/>
            <person name="Le M."/>
            <person name="Wang Q."/>
            <person name="Wei S."/>
            <person name="Zheng Y."/>
            <person name="Lin W."/>
            <person name="Duan Y."/>
            <person name="Cao H."/>
            <person name="Xiong S."/>
            <person name="Wang X."/>
            <person name="Wei L."/>
            <person name="Li C."/>
            <person name="Ma Q."/>
            <person name="Ju M."/>
            <person name="Zhao R."/>
            <person name="Li G."/>
            <person name="Mu C."/>
            <person name="Tian Q."/>
            <person name="Mei H."/>
            <person name="Zhang T."/>
            <person name="Gao T."/>
            <person name="Zhang H."/>
        </authorList>
    </citation>
    <scope>NUCLEOTIDE SEQUENCE</scope>
    <source>
        <strain evidence="1">KEN1</strain>
    </source>
</reference>
<evidence type="ECO:0000313" key="1">
    <source>
        <dbReference type="EMBL" id="KAL0411159.1"/>
    </source>
</evidence>
<proteinExistence type="predicted"/>